<keyword evidence="7 12" id="KW-0378">Hydrolase</keyword>
<accession>A0AA39H6U6</accession>
<organism evidence="15 16">
    <name type="scientific">Steinernema hermaphroditum</name>
    <dbReference type="NCBI Taxonomy" id="289476"/>
    <lineage>
        <taxon>Eukaryota</taxon>
        <taxon>Metazoa</taxon>
        <taxon>Ecdysozoa</taxon>
        <taxon>Nematoda</taxon>
        <taxon>Chromadorea</taxon>
        <taxon>Rhabditida</taxon>
        <taxon>Tylenchina</taxon>
        <taxon>Panagrolaimomorpha</taxon>
        <taxon>Strongyloidoidea</taxon>
        <taxon>Steinernematidae</taxon>
        <taxon>Steinernema</taxon>
    </lineage>
</organism>
<dbReference type="InterPro" id="IPR001139">
    <property type="entry name" value="Glyco_hydro_30"/>
</dbReference>
<sequence>MVVHSLFHLACAGVISRSRRRSFTEKRPTHLTHKVKMLTNEAFQKLLFDLFCAWHGVQRHYDPPITDTEEERMAKVKKVICKLLTEIDARVAIIRSSNLHSWTQESYEEWTMLTWNVLCITSRLQNIMSVSVPSSEDKVIFERLNSALVDLVNFAKVNPDPPITPGFEQDYHALSDLMNNTMTELHQLYKAIKESAALLGEFRIILHTFMEQKLIPVIDLFKKFCNNNSVHLWSRVRAAQVQRMQDFQSMPDEPVTTLVAFYSHMMYTLAILAARLQGFRSRRAAFHVCVLRIGASYGRLLTNNLFSVNCGALARGVVFKQFEIQVISEETAEHIQSEMRRQKMLQQPSPIGTVPSAALLAMKPTSGTKRGNSVNQTDSSGSTAHKKSDVNSKEIVTIYPVYNSKNKYWAATYPHLLCTTRQKGRHSVNNSFQDLSTTSSIFDSKSNNGKRPIFYLHIKATMFSPSGQFATAHTLSLPFTIATRRNQDCQVQRMMSSYTATCFWLYGNKVQDGLLLQWTDRGMFWEDFKLLYMQHFKVNADVGRGLHDRDFDLLQYKLQCNDCRNPDSPFDENAPARYVTFKNVLCPHLRYEWANTNVRFSVWRGMLELLQIFQDHRNNVRKLWEKGLLMGFVGFTQVQELLAQHQSTLIMRLSFVTGGTICFTLKSNAHSLQKDSDAYIHLEPLDLKKLQAKCLTDYLRDIAMAEKVKYILTSAHDLVKISDVLDELIDRTNQADNVELSSRDISSNVTHTGKIDDMQHIRFTAMRIAVVTCKVKPPSSDSQFELDSLSPTESSYSNNNLSVSGGIMRSLSTSDDFVREMAQLLSFHGKSKQEAMEVLESLPDLHIHRPQLPSPTATSPHYCDDFPRLEKLNDGTAAVYTSSLSGKRFDLKFAQFGVKSTNTTGVTAATVKINPQDTYQSIIGFGGAFTDSVGFNLNSLTPIMQYMLLDSYFGKQGLEYNLGRVPMASCDFSMRTYSYLDTSDDFELKSFNLTSEDFDYKIPFIDQAVKMTEGKLKLMASVWSAPGWMKTNGKMVGGAPLKGEMGGIYYQTWGKYFIRFLEEYHKNGVDFWGLTVQNEPSSGLDPNYAWQTMYLSAETERDFVKTILGPLLRNSSHGKNINLMCMDDQRFLLPTWADTIFADPDAAQYIDGIAVHWYEDFITPAHNLQWTHERHPDKFMLATEACNGYLPFTHGPILGDWSRGESYAHDIIQDLNNYMGGWIDWNLCLDMKGGPNFAKNFVDAPIIVNAEKGEFYKQPMFYVMGHFSKFLKPHSVRIGLNIDANANLLEGVAALWPASVATNGRFNKGALISLLSVPIPRTKIKRKKAINMSGPPPYQQQPYPQQYPAQPGYGYPPQQPQFGYGQPQPNYGGGYNYPPQQPQVVMVERENRNNSNNCCLWALLACCCGCCLAECCD</sequence>
<keyword evidence="16" id="KW-1185">Reference proteome</keyword>
<dbReference type="SUPFAM" id="SSF51445">
    <property type="entry name" value="(Trans)glycosidases"/>
    <property type="match status" value="1"/>
</dbReference>
<name>A0AA39H6U6_9BILA</name>
<comment type="catalytic activity">
    <reaction evidence="1">
        <text>a beta-D-glucosyl-(1&lt;-&gt;1')-N-acylsphing-4-enine + H2O = an N-acylsphing-4-enine + D-glucose</text>
        <dbReference type="Rhea" id="RHEA:13269"/>
        <dbReference type="ChEBI" id="CHEBI:4167"/>
        <dbReference type="ChEBI" id="CHEBI:15377"/>
        <dbReference type="ChEBI" id="CHEBI:22801"/>
        <dbReference type="ChEBI" id="CHEBI:52639"/>
        <dbReference type="EC" id="3.2.1.45"/>
    </reaction>
    <physiologicalReaction direction="left-to-right" evidence="1">
        <dbReference type="Rhea" id="RHEA:13270"/>
    </physiologicalReaction>
</comment>
<dbReference type="GO" id="GO:0030163">
    <property type="term" value="P:protein catabolic process"/>
    <property type="evidence" value="ECO:0007669"/>
    <property type="project" value="UniProtKB-ARBA"/>
</dbReference>
<dbReference type="GO" id="GO:0010605">
    <property type="term" value="P:negative regulation of macromolecule metabolic process"/>
    <property type="evidence" value="ECO:0007669"/>
    <property type="project" value="UniProtKB-ARBA"/>
</dbReference>
<dbReference type="GO" id="GO:0006914">
    <property type="term" value="P:autophagy"/>
    <property type="evidence" value="ECO:0007669"/>
    <property type="project" value="UniProtKB-ARBA"/>
</dbReference>
<evidence type="ECO:0000256" key="11">
    <source>
        <dbReference type="ARBA" id="ARBA00051345"/>
    </source>
</evidence>
<dbReference type="GO" id="GO:0032006">
    <property type="term" value="P:regulation of TOR signaling"/>
    <property type="evidence" value="ECO:0007669"/>
    <property type="project" value="UniProtKB-ARBA"/>
</dbReference>
<dbReference type="GO" id="GO:0006680">
    <property type="term" value="P:glucosylceramide catabolic process"/>
    <property type="evidence" value="ECO:0007669"/>
    <property type="project" value="UniProtKB-ARBA"/>
</dbReference>
<dbReference type="GO" id="GO:0016758">
    <property type="term" value="F:hexosyltransferase activity"/>
    <property type="evidence" value="ECO:0007669"/>
    <property type="project" value="UniProtKB-ARBA"/>
</dbReference>
<evidence type="ECO:0000256" key="10">
    <source>
        <dbReference type="ARBA" id="ARBA00050474"/>
    </source>
</evidence>
<dbReference type="GO" id="GO:0005764">
    <property type="term" value="C:lysosome"/>
    <property type="evidence" value="ECO:0007669"/>
    <property type="project" value="UniProtKB-ARBA"/>
</dbReference>
<keyword evidence="6" id="KW-0732">Signal</keyword>
<proteinExistence type="inferred from homology"/>
<dbReference type="GO" id="GO:0016241">
    <property type="term" value="P:regulation of macroautophagy"/>
    <property type="evidence" value="ECO:0007669"/>
    <property type="project" value="UniProtKB-ARBA"/>
</dbReference>
<evidence type="ECO:0000256" key="12">
    <source>
        <dbReference type="RuleBase" id="RU361188"/>
    </source>
</evidence>
<evidence type="ECO:0000256" key="7">
    <source>
        <dbReference type="ARBA" id="ARBA00022801"/>
    </source>
</evidence>
<comment type="caution">
    <text evidence="15">The sequence shown here is derived from an EMBL/GenBank/DDBJ whole genome shotgun (WGS) entry which is preliminary data.</text>
</comment>
<evidence type="ECO:0000256" key="5">
    <source>
        <dbReference type="ARBA" id="ARBA00012658"/>
    </source>
</evidence>
<dbReference type="Pfam" id="PF02055">
    <property type="entry name" value="Glyco_hydro_30"/>
    <property type="match status" value="1"/>
</dbReference>
<dbReference type="EC" id="3.2.1.45" evidence="5 12"/>
<comment type="catalytic activity">
    <reaction evidence="10">
        <text>a beta-D-glucosylceramide + H2O = an N-acyl-sphingoid base + D-glucose</text>
        <dbReference type="Rhea" id="RHEA:81447"/>
        <dbReference type="ChEBI" id="CHEBI:4167"/>
        <dbReference type="ChEBI" id="CHEBI:15377"/>
        <dbReference type="ChEBI" id="CHEBI:83264"/>
        <dbReference type="ChEBI" id="CHEBI:83273"/>
    </reaction>
    <physiologicalReaction direction="left-to-right" evidence="10">
        <dbReference type="Rhea" id="RHEA:81448"/>
    </physiologicalReaction>
</comment>
<feature type="compositionally biased region" description="Polar residues" evidence="13">
    <location>
        <begin position="365"/>
        <end position="383"/>
    </location>
</feature>
<protein>
    <recommendedName>
        <fullName evidence="5 12">Glucosylceramidase</fullName>
        <ecNumber evidence="5 12">3.2.1.45</ecNumber>
    </recommendedName>
</protein>
<evidence type="ECO:0000256" key="2">
    <source>
        <dbReference type="ARBA" id="ARBA00004760"/>
    </source>
</evidence>
<comment type="catalytic activity">
    <reaction evidence="11">
        <text>an N-acyl-1-beta-D-glucosyl-15-methylhexadecasphing-4-enine + H2O = an N-acyl-15-methylhexadecasphing-4-enine + D-glucose</text>
        <dbReference type="Rhea" id="RHEA:34755"/>
        <dbReference type="ChEBI" id="CHEBI:4167"/>
        <dbReference type="ChEBI" id="CHEBI:15377"/>
        <dbReference type="ChEBI" id="CHEBI:70815"/>
        <dbReference type="ChEBI" id="CHEBI:70846"/>
    </reaction>
    <physiologicalReaction direction="left-to-right" evidence="11">
        <dbReference type="Rhea" id="RHEA:34756"/>
    </physiologicalReaction>
</comment>
<evidence type="ECO:0000256" key="9">
    <source>
        <dbReference type="ARBA" id="ARBA00023098"/>
    </source>
</evidence>
<dbReference type="GO" id="GO:0042391">
    <property type="term" value="P:regulation of membrane potential"/>
    <property type="evidence" value="ECO:0007669"/>
    <property type="project" value="UniProtKB-ARBA"/>
</dbReference>
<evidence type="ECO:0000256" key="6">
    <source>
        <dbReference type="ARBA" id="ARBA00022729"/>
    </source>
</evidence>
<dbReference type="GO" id="GO:0005102">
    <property type="term" value="F:signaling receptor binding"/>
    <property type="evidence" value="ECO:0007669"/>
    <property type="project" value="UniProtKB-ARBA"/>
</dbReference>
<dbReference type="FunFam" id="3.20.20.80:FF:000030">
    <property type="entry name" value="Lysosomal acid glucosylceramidase"/>
    <property type="match status" value="1"/>
</dbReference>
<evidence type="ECO:0000256" key="13">
    <source>
        <dbReference type="SAM" id="MobiDB-lite"/>
    </source>
</evidence>
<dbReference type="Gene3D" id="3.20.20.80">
    <property type="entry name" value="Glycosidases"/>
    <property type="match status" value="1"/>
</dbReference>
<dbReference type="GO" id="GO:0007040">
    <property type="term" value="P:lysosome organization"/>
    <property type="evidence" value="ECO:0007669"/>
    <property type="project" value="UniProtKB-ARBA"/>
</dbReference>
<feature type="domain" description="Glycosyl hydrolase family 30 TIM-barrel" evidence="14">
    <location>
        <begin position="922"/>
        <end position="1271"/>
    </location>
</feature>
<dbReference type="InterPro" id="IPR033453">
    <property type="entry name" value="Glyco_hydro_30_TIM-barrel"/>
</dbReference>
<dbReference type="GO" id="GO:0051246">
    <property type="term" value="P:regulation of protein metabolic process"/>
    <property type="evidence" value="ECO:0007669"/>
    <property type="project" value="UniProtKB-ARBA"/>
</dbReference>
<dbReference type="PANTHER" id="PTHR11069">
    <property type="entry name" value="GLUCOSYLCERAMIDASE"/>
    <property type="match status" value="1"/>
</dbReference>
<feature type="compositionally biased region" description="Polar residues" evidence="13">
    <location>
        <begin position="779"/>
        <end position="797"/>
    </location>
</feature>
<dbReference type="GO" id="GO:0004348">
    <property type="term" value="F:glucosylceramidase activity"/>
    <property type="evidence" value="ECO:0007669"/>
    <property type="project" value="UniProtKB-EC"/>
</dbReference>
<keyword evidence="9 12" id="KW-0443">Lipid metabolism</keyword>
<dbReference type="GO" id="GO:0008202">
    <property type="term" value="P:steroid metabolic process"/>
    <property type="evidence" value="ECO:0007669"/>
    <property type="project" value="UniProtKB-ARBA"/>
</dbReference>
<dbReference type="PRINTS" id="PR00843">
    <property type="entry name" value="GLHYDRLASE30"/>
</dbReference>
<evidence type="ECO:0000256" key="1">
    <source>
        <dbReference type="ARBA" id="ARBA00001013"/>
    </source>
</evidence>
<comment type="similarity">
    <text evidence="4 12">Belongs to the glycosyl hydrolase 30 family.</text>
</comment>
<keyword evidence="8 12" id="KW-0746">Sphingolipid metabolism</keyword>
<dbReference type="EMBL" id="JAUCMV010000005">
    <property type="protein sequence ID" value="KAK0400326.1"/>
    <property type="molecule type" value="Genomic_DNA"/>
</dbReference>
<feature type="region of interest" description="Disordered" evidence="13">
    <location>
        <begin position="364"/>
        <end position="388"/>
    </location>
</feature>
<comment type="pathway">
    <text evidence="3">Sphingolipid metabolism.</text>
</comment>
<reference evidence="15" key="1">
    <citation type="submission" date="2023-06" db="EMBL/GenBank/DDBJ databases">
        <title>Genomic analysis of the entomopathogenic nematode Steinernema hermaphroditum.</title>
        <authorList>
            <person name="Schwarz E.M."/>
            <person name="Heppert J.K."/>
            <person name="Baniya A."/>
            <person name="Schwartz H.T."/>
            <person name="Tan C.-H."/>
            <person name="Antoshechkin I."/>
            <person name="Sternberg P.W."/>
            <person name="Goodrich-Blair H."/>
            <person name="Dillman A.R."/>
        </authorList>
    </citation>
    <scope>NUCLEOTIDE SEQUENCE</scope>
    <source>
        <strain evidence="15">PS9179</strain>
        <tissue evidence="15">Whole animal</tissue>
    </source>
</reference>
<evidence type="ECO:0000256" key="4">
    <source>
        <dbReference type="ARBA" id="ARBA00005382"/>
    </source>
</evidence>
<evidence type="ECO:0000256" key="8">
    <source>
        <dbReference type="ARBA" id="ARBA00022919"/>
    </source>
</evidence>
<evidence type="ECO:0000256" key="3">
    <source>
        <dbReference type="ARBA" id="ARBA00004991"/>
    </source>
</evidence>
<comment type="pathway">
    <text evidence="2">Lipid metabolism; sphingolipid metabolism.</text>
</comment>
<keyword evidence="12" id="KW-0326">Glycosidase</keyword>
<dbReference type="GO" id="GO:0005774">
    <property type="term" value="C:vacuolar membrane"/>
    <property type="evidence" value="ECO:0007669"/>
    <property type="project" value="UniProtKB-ARBA"/>
</dbReference>
<evidence type="ECO:0000313" key="16">
    <source>
        <dbReference type="Proteomes" id="UP001175271"/>
    </source>
</evidence>
<evidence type="ECO:0000313" key="15">
    <source>
        <dbReference type="EMBL" id="KAK0400326.1"/>
    </source>
</evidence>
<feature type="region of interest" description="Disordered" evidence="13">
    <location>
        <begin position="777"/>
        <end position="797"/>
    </location>
</feature>
<dbReference type="InterPro" id="IPR017853">
    <property type="entry name" value="GH"/>
</dbReference>
<dbReference type="PANTHER" id="PTHR11069:SF23">
    <property type="entry name" value="LYSOSOMAL ACID GLUCOSYLCERAMIDASE"/>
    <property type="match status" value="1"/>
</dbReference>
<dbReference type="Proteomes" id="UP001175271">
    <property type="component" value="Unassembled WGS sequence"/>
</dbReference>
<dbReference type="GO" id="GO:0006066">
    <property type="term" value="P:alcohol metabolic process"/>
    <property type="evidence" value="ECO:0007669"/>
    <property type="project" value="UniProtKB-ARBA"/>
</dbReference>
<gene>
    <name evidence="15" type="ORF">QR680_003453</name>
</gene>
<evidence type="ECO:0000259" key="14">
    <source>
        <dbReference type="Pfam" id="PF02055"/>
    </source>
</evidence>